<comment type="subcellular location">
    <subcellularLocation>
        <location evidence="1">Cell membrane</location>
        <topology evidence="1">Multi-pass membrane protein</topology>
    </subcellularLocation>
</comment>
<proteinExistence type="inferred from homology"/>
<keyword evidence="5 7" id="KW-0472">Membrane</keyword>
<evidence type="ECO:0000256" key="3">
    <source>
        <dbReference type="ARBA" id="ARBA00022692"/>
    </source>
</evidence>
<feature type="domain" description="ABC3 transporter permease C-terminal" evidence="8">
    <location>
        <begin position="249"/>
        <end position="299"/>
    </location>
</feature>
<evidence type="ECO:0000256" key="2">
    <source>
        <dbReference type="ARBA" id="ARBA00022475"/>
    </source>
</evidence>
<evidence type="ECO:0000256" key="5">
    <source>
        <dbReference type="ARBA" id="ARBA00023136"/>
    </source>
</evidence>
<dbReference type="InterPro" id="IPR025857">
    <property type="entry name" value="MacB_PCD"/>
</dbReference>
<evidence type="ECO:0000256" key="4">
    <source>
        <dbReference type="ARBA" id="ARBA00022989"/>
    </source>
</evidence>
<dbReference type="Pfam" id="PF12704">
    <property type="entry name" value="MacB_PCD"/>
    <property type="match status" value="1"/>
</dbReference>
<dbReference type="AlphaFoldDB" id="A0A0F9FX73"/>
<feature type="transmembrane region" description="Helical" evidence="7">
    <location>
        <begin position="246"/>
        <end position="265"/>
    </location>
</feature>
<name>A0A0F9FX73_9ZZZZ</name>
<keyword evidence="3 7" id="KW-0812">Transmembrane</keyword>
<dbReference type="Pfam" id="PF02687">
    <property type="entry name" value="FtsX"/>
    <property type="match status" value="1"/>
</dbReference>
<evidence type="ECO:0000256" key="7">
    <source>
        <dbReference type="SAM" id="Phobius"/>
    </source>
</evidence>
<protein>
    <submittedName>
        <fullName evidence="10">Uncharacterized protein</fullName>
    </submittedName>
</protein>
<accession>A0A0F9FX73</accession>
<evidence type="ECO:0000259" key="8">
    <source>
        <dbReference type="Pfam" id="PF02687"/>
    </source>
</evidence>
<feature type="domain" description="MacB-like periplasmic core" evidence="9">
    <location>
        <begin position="20"/>
        <end position="217"/>
    </location>
</feature>
<comment type="caution">
    <text evidence="10">The sequence shown here is derived from an EMBL/GenBank/DDBJ whole genome shotgun (WGS) entry which is preliminary data.</text>
</comment>
<evidence type="ECO:0000313" key="10">
    <source>
        <dbReference type="EMBL" id="KKL61965.1"/>
    </source>
</evidence>
<dbReference type="InterPro" id="IPR003838">
    <property type="entry name" value="ABC3_permease_C"/>
</dbReference>
<organism evidence="10">
    <name type="scientific">marine sediment metagenome</name>
    <dbReference type="NCBI Taxonomy" id="412755"/>
    <lineage>
        <taxon>unclassified sequences</taxon>
        <taxon>metagenomes</taxon>
        <taxon>ecological metagenomes</taxon>
    </lineage>
</organism>
<reference evidence="10" key="1">
    <citation type="journal article" date="2015" name="Nature">
        <title>Complex archaea that bridge the gap between prokaryotes and eukaryotes.</title>
        <authorList>
            <person name="Spang A."/>
            <person name="Saw J.H."/>
            <person name="Jorgensen S.L."/>
            <person name="Zaremba-Niedzwiedzka K."/>
            <person name="Martijn J."/>
            <person name="Lind A.E."/>
            <person name="van Eijk R."/>
            <person name="Schleper C."/>
            <person name="Guy L."/>
            <person name="Ettema T.J."/>
        </authorList>
    </citation>
    <scope>NUCLEOTIDE SEQUENCE</scope>
</reference>
<evidence type="ECO:0000256" key="1">
    <source>
        <dbReference type="ARBA" id="ARBA00004651"/>
    </source>
</evidence>
<keyword evidence="4 7" id="KW-1133">Transmembrane helix</keyword>
<dbReference type="PANTHER" id="PTHR30572">
    <property type="entry name" value="MEMBRANE COMPONENT OF TRANSPORTER-RELATED"/>
    <property type="match status" value="1"/>
</dbReference>
<feature type="non-terminal residue" evidence="10">
    <location>
        <position position="300"/>
    </location>
</feature>
<evidence type="ECO:0000259" key="9">
    <source>
        <dbReference type="Pfam" id="PF12704"/>
    </source>
</evidence>
<comment type="similarity">
    <text evidence="6">Belongs to the ABC-4 integral membrane protein family.</text>
</comment>
<dbReference type="EMBL" id="LAZR01028644">
    <property type="protein sequence ID" value="KKL61965.1"/>
    <property type="molecule type" value="Genomic_DNA"/>
</dbReference>
<dbReference type="GO" id="GO:0005886">
    <property type="term" value="C:plasma membrane"/>
    <property type="evidence" value="ECO:0007669"/>
    <property type="project" value="UniProtKB-SubCell"/>
</dbReference>
<dbReference type="GO" id="GO:0022857">
    <property type="term" value="F:transmembrane transporter activity"/>
    <property type="evidence" value="ECO:0007669"/>
    <property type="project" value="TreeGrafter"/>
</dbReference>
<dbReference type="PANTHER" id="PTHR30572:SF4">
    <property type="entry name" value="ABC TRANSPORTER PERMEASE YTRF"/>
    <property type="match status" value="1"/>
</dbReference>
<sequence>MRLSTIVWRELRRRKAKLCISLAAVALAVGGFVCVTTTSESWERAIQRQLQSVGPNVFLLPRAIPVSAFHRIEFSMPQMPEYYFTKLRREGILQQGLAAPTLLFTTRLKGRNVVLRGWSEEFPLVGAAPVPPFAPGEVVLGAEAAERLALGVGDVLAIKGRSLRVRAVRPKLGAASDKEVICDLRELQEMLGVKGRFTMIEVIVTDQGQSDRLARALPTLLPDVRRITRRAIIRTQWETFSTARRYSFLLVGLIALAAALGIALQTVTNVRERRREVGTLMAVGASTWQILGLFVHKALL</sequence>
<gene>
    <name evidence="10" type="ORF">LCGC14_2189980</name>
</gene>
<dbReference type="InterPro" id="IPR050250">
    <property type="entry name" value="Macrolide_Exporter_MacB"/>
</dbReference>
<evidence type="ECO:0000256" key="6">
    <source>
        <dbReference type="ARBA" id="ARBA00038076"/>
    </source>
</evidence>
<feature type="transmembrane region" description="Helical" evidence="7">
    <location>
        <begin position="277"/>
        <end position="295"/>
    </location>
</feature>
<keyword evidence="2" id="KW-1003">Cell membrane</keyword>